<feature type="non-terminal residue" evidence="1">
    <location>
        <position position="1"/>
    </location>
</feature>
<proteinExistence type="predicted"/>
<name>A0A8S4P9Q2_OWEFU</name>
<dbReference type="EMBL" id="CAIIXF020000008">
    <property type="protein sequence ID" value="CAH1791050.1"/>
    <property type="molecule type" value="Genomic_DNA"/>
</dbReference>
<protein>
    <submittedName>
        <fullName evidence="1">Uncharacterized protein</fullName>
    </submittedName>
</protein>
<reference evidence="1" key="1">
    <citation type="submission" date="2022-03" db="EMBL/GenBank/DDBJ databases">
        <authorList>
            <person name="Martin C."/>
        </authorList>
    </citation>
    <scope>NUCLEOTIDE SEQUENCE</scope>
</reference>
<dbReference type="AlphaFoldDB" id="A0A8S4P9Q2"/>
<feature type="non-terminal residue" evidence="1">
    <location>
        <position position="110"/>
    </location>
</feature>
<evidence type="ECO:0000313" key="2">
    <source>
        <dbReference type="Proteomes" id="UP000749559"/>
    </source>
</evidence>
<gene>
    <name evidence="1" type="ORF">OFUS_LOCUS16184</name>
</gene>
<dbReference type="OrthoDB" id="6156133at2759"/>
<accession>A0A8S4P9Q2</accession>
<sequence length="110" mass="12245">TNIMFVLSGTVSNSPELSMKCESFNVPSTSNTPCINKPIEEADTRMLPHIVDALKNNICRVSVISNDTDVFVMVLHYAEKLKDYGASEIWIRAGIGDSTRYLPMHTLALR</sequence>
<comment type="caution">
    <text evidence="1">The sequence shown here is derived from an EMBL/GenBank/DDBJ whole genome shotgun (WGS) entry which is preliminary data.</text>
</comment>
<keyword evidence="2" id="KW-1185">Reference proteome</keyword>
<dbReference type="Proteomes" id="UP000749559">
    <property type="component" value="Unassembled WGS sequence"/>
</dbReference>
<evidence type="ECO:0000313" key="1">
    <source>
        <dbReference type="EMBL" id="CAH1791050.1"/>
    </source>
</evidence>
<organism evidence="1 2">
    <name type="scientific">Owenia fusiformis</name>
    <name type="common">Polychaete worm</name>
    <dbReference type="NCBI Taxonomy" id="6347"/>
    <lineage>
        <taxon>Eukaryota</taxon>
        <taxon>Metazoa</taxon>
        <taxon>Spiralia</taxon>
        <taxon>Lophotrochozoa</taxon>
        <taxon>Annelida</taxon>
        <taxon>Polychaeta</taxon>
        <taxon>Sedentaria</taxon>
        <taxon>Canalipalpata</taxon>
        <taxon>Sabellida</taxon>
        <taxon>Oweniida</taxon>
        <taxon>Oweniidae</taxon>
        <taxon>Owenia</taxon>
    </lineage>
</organism>